<sequence>MELFPDGAHVRLRSRVHGTYLHADADGVGVSTSPRRASLSAAWAAHRVARGGAAYVLLRSAAYGRYLALWSPPTPRGQVCGGGRPVLRAYDDPEQDDVLWVAVRAAGDEDEGDDGVLLRHGRDDTSFVGVTGDSDDNRRSHWVVEAIPPRQRPPFLPAPVPVLFVCLFLFPLQQLSRPMVLWRTIAYVRADDDGNFDPHPLARRRFIFYGRSVFQLKGVLSILLREWFFGIKLCVRAGSQGRLTPLVIDLPANEEAMDIVVLTVGSPAVQGQELVYPDVDA</sequence>
<evidence type="ECO:0000259" key="1">
    <source>
        <dbReference type="Pfam" id="PF04601"/>
    </source>
</evidence>
<dbReference type="InterPro" id="IPR054726">
    <property type="entry name" value="Ubiq_DUF569-assoc"/>
</dbReference>
<gene>
    <name evidence="3" type="ORF">URODEC1_LOCUS89172</name>
</gene>
<dbReference type="PANTHER" id="PTHR31205:SF26">
    <property type="entry name" value="DUF569 DOMAIN-CONTAINING PROTEIN"/>
    <property type="match status" value="1"/>
</dbReference>
<proteinExistence type="predicted"/>
<dbReference type="InterPro" id="IPR007679">
    <property type="entry name" value="DUF569"/>
</dbReference>
<dbReference type="EMBL" id="OZ075145">
    <property type="protein sequence ID" value="CAL5046158.1"/>
    <property type="molecule type" value="Genomic_DNA"/>
</dbReference>
<dbReference type="SUPFAM" id="SSF50405">
    <property type="entry name" value="Actin-crosslinking proteins"/>
    <property type="match status" value="1"/>
</dbReference>
<dbReference type="CDD" id="cd23340">
    <property type="entry name" value="beta-trefoil_FSCN_ACP-like"/>
    <property type="match status" value="1"/>
</dbReference>
<keyword evidence="4" id="KW-1185">Reference proteome</keyword>
<dbReference type="InterPro" id="IPR008999">
    <property type="entry name" value="Actin-crosslinking"/>
</dbReference>
<evidence type="ECO:0000259" key="2">
    <source>
        <dbReference type="Pfam" id="PF22932"/>
    </source>
</evidence>
<feature type="domain" description="DUF569" evidence="1">
    <location>
        <begin position="1"/>
        <end position="68"/>
    </location>
</feature>
<evidence type="ECO:0008006" key="5">
    <source>
        <dbReference type="Google" id="ProtNLM"/>
    </source>
</evidence>
<dbReference type="AlphaFoldDB" id="A0ABC9DY24"/>
<name>A0ABC9DY24_9POAL</name>
<organism evidence="3 4">
    <name type="scientific">Urochloa decumbens</name>
    <dbReference type="NCBI Taxonomy" id="240449"/>
    <lineage>
        <taxon>Eukaryota</taxon>
        <taxon>Viridiplantae</taxon>
        <taxon>Streptophyta</taxon>
        <taxon>Embryophyta</taxon>
        <taxon>Tracheophyta</taxon>
        <taxon>Spermatophyta</taxon>
        <taxon>Magnoliopsida</taxon>
        <taxon>Liliopsida</taxon>
        <taxon>Poales</taxon>
        <taxon>Poaceae</taxon>
        <taxon>PACMAD clade</taxon>
        <taxon>Panicoideae</taxon>
        <taxon>Panicodae</taxon>
        <taxon>Paniceae</taxon>
        <taxon>Melinidinae</taxon>
        <taxon>Urochloa</taxon>
    </lineage>
</organism>
<evidence type="ECO:0000313" key="4">
    <source>
        <dbReference type="Proteomes" id="UP001497457"/>
    </source>
</evidence>
<dbReference type="PANTHER" id="PTHR31205">
    <property type="entry name" value="ACTIN CROSS-LINKING PROTEIN (DUF569)"/>
    <property type="match status" value="1"/>
</dbReference>
<dbReference type="Pfam" id="PF22932">
    <property type="entry name" value="Ubiq_DUF_assoc"/>
    <property type="match status" value="1"/>
</dbReference>
<accession>A0ABC9DY24</accession>
<evidence type="ECO:0000313" key="3">
    <source>
        <dbReference type="EMBL" id="CAL5046158.1"/>
    </source>
</evidence>
<feature type="domain" description="DUF569" evidence="2">
    <location>
        <begin position="183"/>
        <end position="262"/>
    </location>
</feature>
<reference evidence="3" key="1">
    <citation type="submission" date="2024-10" db="EMBL/GenBank/DDBJ databases">
        <authorList>
            <person name="Ryan C."/>
        </authorList>
    </citation>
    <scope>NUCLEOTIDE SEQUENCE [LARGE SCALE GENOMIC DNA]</scope>
</reference>
<dbReference type="Proteomes" id="UP001497457">
    <property type="component" value="Chromosome 35b"/>
</dbReference>
<dbReference type="Pfam" id="PF04601">
    <property type="entry name" value="DUF569"/>
    <property type="match status" value="1"/>
</dbReference>
<protein>
    <recommendedName>
        <fullName evidence="5">DUF569 domain-containing protein</fullName>
    </recommendedName>
</protein>